<dbReference type="InterPro" id="IPR027850">
    <property type="entry name" value="DUF4504"/>
</dbReference>
<dbReference type="AlphaFoldDB" id="A0AAD5Q670"/>
<evidence type="ECO:0000313" key="1">
    <source>
        <dbReference type="EMBL" id="KAJ0393268.1"/>
    </source>
</evidence>
<evidence type="ECO:0000313" key="2">
    <source>
        <dbReference type="Proteomes" id="UP001209570"/>
    </source>
</evidence>
<sequence>MTLHLLAFLDDITAFLRRGEQQRLAATCRILRTAASDARWPAKTLDSYVQEREPLEQLMRQLVQSPGSRRRRSRLRDDQVRSLVHDLTLVALGIRPSCLVDVCALDDNTITHMLSAFDNDTDAWRSFGFHRLRCISFAGNIFFAHAAVFTQLKALDVVSSLGFTTFIDASRSLERPQPMPSHHSSIPRLRDTIQQLLQDLSATPKTEVIAINTRGISPTALAGVVLCYPVVYHVAPTTDDDSRWSTDGNCLDMCPLHVVQTAIRHRGRLRKADRLDSSGLSLVLQEFSAPQHLFAATGNSAAARSLKRVISTYRRTVERALRRALARGNRREIMAWQPVVSMSTRVLPHVGL</sequence>
<dbReference type="EMBL" id="JAKCXM010000511">
    <property type="protein sequence ID" value="KAJ0393268.1"/>
    <property type="molecule type" value="Genomic_DNA"/>
</dbReference>
<protein>
    <recommendedName>
        <fullName evidence="3">F-box domain-containing protein</fullName>
    </recommendedName>
</protein>
<gene>
    <name evidence="1" type="ORF">P43SY_001087</name>
</gene>
<dbReference type="Proteomes" id="UP001209570">
    <property type="component" value="Unassembled WGS sequence"/>
</dbReference>
<dbReference type="PANTHER" id="PTHR31366:SF2">
    <property type="entry name" value="UPF0739 PROTEIN C1ORF74"/>
    <property type="match status" value="1"/>
</dbReference>
<comment type="caution">
    <text evidence="1">The sequence shown here is derived from an EMBL/GenBank/DDBJ whole genome shotgun (WGS) entry which is preliminary data.</text>
</comment>
<proteinExistence type="predicted"/>
<organism evidence="1 2">
    <name type="scientific">Pythium insidiosum</name>
    <name type="common">Pythiosis disease agent</name>
    <dbReference type="NCBI Taxonomy" id="114742"/>
    <lineage>
        <taxon>Eukaryota</taxon>
        <taxon>Sar</taxon>
        <taxon>Stramenopiles</taxon>
        <taxon>Oomycota</taxon>
        <taxon>Peronosporomycetes</taxon>
        <taxon>Pythiales</taxon>
        <taxon>Pythiaceae</taxon>
        <taxon>Pythium</taxon>
    </lineage>
</organism>
<reference evidence="1" key="1">
    <citation type="submission" date="2021-12" db="EMBL/GenBank/DDBJ databases">
        <title>Prjna785345.</title>
        <authorList>
            <person name="Rujirawat T."/>
            <person name="Krajaejun T."/>
        </authorList>
    </citation>
    <scope>NUCLEOTIDE SEQUENCE</scope>
    <source>
        <strain evidence="1">Pi057C3</strain>
    </source>
</reference>
<dbReference type="PANTHER" id="PTHR31366">
    <property type="entry name" value="UPF0739 PROTEIN C1ORF74"/>
    <property type="match status" value="1"/>
</dbReference>
<name>A0AAD5Q670_PYTIN</name>
<keyword evidence="2" id="KW-1185">Reference proteome</keyword>
<evidence type="ECO:0008006" key="3">
    <source>
        <dbReference type="Google" id="ProtNLM"/>
    </source>
</evidence>
<dbReference type="Pfam" id="PF14953">
    <property type="entry name" value="DUF4504"/>
    <property type="match status" value="1"/>
</dbReference>
<accession>A0AAD5Q670</accession>